<keyword evidence="3" id="KW-1185">Reference proteome</keyword>
<feature type="compositionally biased region" description="Polar residues" evidence="1">
    <location>
        <begin position="235"/>
        <end position="257"/>
    </location>
</feature>
<dbReference type="GO" id="GO:0003743">
    <property type="term" value="F:translation initiation factor activity"/>
    <property type="evidence" value="ECO:0007669"/>
    <property type="project" value="UniProtKB-KW"/>
</dbReference>
<dbReference type="Proteomes" id="UP000044841">
    <property type="component" value="Unassembled WGS sequence"/>
</dbReference>
<feature type="region of interest" description="Disordered" evidence="1">
    <location>
        <begin position="575"/>
        <end position="657"/>
    </location>
</feature>
<feature type="compositionally biased region" description="Polar residues" evidence="1">
    <location>
        <begin position="338"/>
        <end position="359"/>
    </location>
</feature>
<feature type="compositionally biased region" description="Low complexity" evidence="1">
    <location>
        <begin position="369"/>
        <end position="386"/>
    </location>
</feature>
<accession>A0A0K6FW83</accession>
<feature type="compositionally biased region" description="Low complexity" evidence="1">
    <location>
        <begin position="395"/>
        <end position="412"/>
    </location>
</feature>
<feature type="compositionally biased region" description="Polar residues" evidence="1">
    <location>
        <begin position="415"/>
        <end position="466"/>
    </location>
</feature>
<dbReference type="EMBL" id="CYGV01001113">
    <property type="protein sequence ID" value="CUA70466.1"/>
    <property type="molecule type" value="Genomic_DNA"/>
</dbReference>
<evidence type="ECO:0000313" key="2">
    <source>
        <dbReference type="EMBL" id="CUA70466.1"/>
    </source>
</evidence>
<proteinExistence type="predicted"/>
<organism evidence="2 3">
    <name type="scientific">Rhizoctonia solani</name>
    <dbReference type="NCBI Taxonomy" id="456999"/>
    <lineage>
        <taxon>Eukaryota</taxon>
        <taxon>Fungi</taxon>
        <taxon>Dikarya</taxon>
        <taxon>Basidiomycota</taxon>
        <taxon>Agaricomycotina</taxon>
        <taxon>Agaricomycetes</taxon>
        <taxon>Cantharellales</taxon>
        <taxon>Ceratobasidiaceae</taxon>
        <taxon>Rhizoctonia</taxon>
    </lineage>
</organism>
<feature type="compositionally biased region" description="Polar residues" evidence="1">
    <location>
        <begin position="302"/>
        <end position="314"/>
    </location>
</feature>
<sequence length="1193" mass="128785">MATPFIDSEVAPQYYHLQSHTPPPAEKTLLWLQGVSDAGPPAVDSTSEYAEETPGRTVQMLPGDVPPERHPLSPPPPPIQPVLAAPSPRKRREDPPSDWIPPSYLQPKTAEIQSGKSDSKMGLDLEYAVFGDHGAGSEASYQRTLQQAAGGYPPEHGGEDIDIEPEGDLYDDDVDSNEQERPESLISPNNRTVPIEDPNNSRSPRYLSQSTGPSFGNINRPSSFAPMHMEKGPNVNIQIQPPTDRTQSRSGRQSELSEITDPVGQISDEMQNLWTGGSILPPIKTQGTGTSAKWKPPPESVASETSFFKNSGPTGSVHASAVPLPSSGPGSGPGSGPVTAQVTGSRVVPQSTGMTNRQSVARGAPPVQPQMTGMTSMTGMSGKQSTRGAPVAPQMTGRSTTTGTGRHSMGGRVPLQQQPTGMTSSRQSTARMQPQMTGSKSSKVIPQMTGKSGRTSMSRAGQSMAQSAPRGPGSAVGGQSTTTGRAKSPLGKASVTGGGYQSFGDMMYDPMMNDNASYADEGDEGQYPGAYPGTDGNSFAGEGMAYMGEDIGRAPSVAESVNTLRGEKKLHPLAGSAVAPSEGGMHPLRSVPPSEAGGSIAPHRTGSPAGSRISHRRSASGAGGPPGADRSGTPTRSYHNHNHSHGDSTPTPSEAGFIDRVPEMSERELLEVLKTPRTSYTVSPSVLAEEVSRTHYHDEDLCILLHAAEDPSQHEVIRKAVRKAAKMRIKRLGMEDERRHEPLSIAAAPDSNVAPEWARPLFDMLQDAHTRLESLEGGRNRIEAPPSHIGSHRPGSDAGFDLNVGRTPVTAHGNIDSSTVPSGTHVGESVLGGKTADYQHNIEDDLPDHMHEHERSVGPGTAMDRSVFGRGESEYGQEHEPSIAGGEGNVEEELYKLRVKQPPPRSEVSHNGEIPGIPDEERDEPPPQSAVSAPPDRDRALQTYQAPPVWQRVHQRLLNWAMVWPLTELDKALASTERGHQVEEIALSVWCTQVYKRYVRARMSEGGGDASKVDRMYVPPNMADAISTAVYNGRHGDACQMLKDLWTPFGLDGMPRLIIVLARHRRDEHHWVTHRFSLPDGQLSTYDTYPEKSLPDGRPLGWWFAIRSAWPHASYPPADALVQKMVRINRPLQLLVDCSVAAAAIWRNLLMGSKAERSVDLERLRDLISTEVKSLKQRKEMGRLTVSNSRHDD</sequence>
<gene>
    <name evidence="2" type="ORF">RSOLAG22IIIB_04204</name>
</gene>
<feature type="region of interest" description="Disordered" evidence="1">
    <location>
        <begin position="514"/>
        <end position="536"/>
    </location>
</feature>
<protein>
    <submittedName>
        <fullName evidence="2">Translation initiation factor IF-2 [Streptomyces coelicolor A3(2)]</fullName>
    </submittedName>
</protein>
<dbReference type="AlphaFoldDB" id="A0A0K6FW83"/>
<keyword evidence="2" id="KW-0648">Protein biosynthesis</keyword>
<feature type="region of interest" description="Disordered" evidence="1">
    <location>
        <begin position="36"/>
        <end position="117"/>
    </location>
</feature>
<feature type="region of interest" description="Disordered" evidence="1">
    <location>
        <begin position="138"/>
        <end position="499"/>
    </location>
</feature>
<evidence type="ECO:0000256" key="1">
    <source>
        <dbReference type="SAM" id="MobiDB-lite"/>
    </source>
</evidence>
<evidence type="ECO:0000313" key="3">
    <source>
        <dbReference type="Proteomes" id="UP000044841"/>
    </source>
</evidence>
<name>A0A0K6FW83_9AGAM</name>
<reference evidence="2 3" key="1">
    <citation type="submission" date="2015-07" db="EMBL/GenBank/DDBJ databases">
        <authorList>
            <person name="Noorani M."/>
        </authorList>
    </citation>
    <scope>NUCLEOTIDE SEQUENCE [LARGE SCALE GENOMIC DNA]</scope>
    <source>
        <strain evidence="2">BBA 69670</strain>
    </source>
</reference>
<keyword evidence="2" id="KW-0396">Initiation factor</keyword>
<feature type="compositionally biased region" description="Acidic residues" evidence="1">
    <location>
        <begin position="160"/>
        <end position="177"/>
    </location>
</feature>
<feature type="region of interest" description="Disordered" evidence="1">
    <location>
        <begin position="899"/>
        <end position="938"/>
    </location>
</feature>
<feature type="compositionally biased region" description="Polar residues" evidence="1">
    <location>
        <begin position="186"/>
        <end position="222"/>
    </location>
</feature>